<dbReference type="OrthoDB" id="103349at2759"/>
<keyword evidence="5" id="KW-0106">Calcium</keyword>
<dbReference type="EMBL" id="OV696694">
    <property type="protein sequence ID" value="CAH1273826.1"/>
    <property type="molecule type" value="Genomic_DNA"/>
</dbReference>
<reference evidence="9" key="1">
    <citation type="submission" date="2022-01" db="EMBL/GenBank/DDBJ databases">
        <authorList>
            <person name="Braso-Vives M."/>
        </authorList>
    </citation>
    <scope>NUCLEOTIDE SEQUENCE</scope>
</reference>
<dbReference type="PANTHER" id="PTHR10342">
    <property type="entry name" value="ARYLSULFATASE"/>
    <property type="match status" value="1"/>
</dbReference>
<comment type="cofactor">
    <cofactor evidence="1">
        <name>Ca(2+)</name>
        <dbReference type="ChEBI" id="CHEBI:29108"/>
    </cofactor>
</comment>
<evidence type="ECO:0000313" key="10">
    <source>
        <dbReference type="Proteomes" id="UP000838412"/>
    </source>
</evidence>
<dbReference type="Gene3D" id="3.30.1120.10">
    <property type="match status" value="1"/>
</dbReference>
<keyword evidence="4" id="KW-0378">Hydrolase</keyword>
<dbReference type="PROSITE" id="PS00149">
    <property type="entry name" value="SULFATASE_2"/>
    <property type="match status" value="1"/>
</dbReference>
<name>A0A8K0AH62_BRALA</name>
<dbReference type="InterPro" id="IPR047115">
    <property type="entry name" value="ARSB"/>
</dbReference>
<keyword evidence="3" id="KW-0479">Metal-binding</keyword>
<evidence type="ECO:0000256" key="2">
    <source>
        <dbReference type="ARBA" id="ARBA00008779"/>
    </source>
</evidence>
<accession>A0A8K0AH62</accession>
<protein>
    <submittedName>
        <fullName evidence="9">ARSB protein</fullName>
    </submittedName>
</protein>
<dbReference type="Proteomes" id="UP000838412">
    <property type="component" value="Chromosome 9"/>
</dbReference>
<evidence type="ECO:0000256" key="5">
    <source>
        <dbReference type="ARBA" id="ARBA00022837"/>
    </source>
</evidence>
<comment type="similarity">
    <text evidence="2">Belongs to the sulfatase family.</text>
</comment>
<evidence type="ECO:0000256" key="4">
    <source>
        <dbReference type="ARBA" id="ARBA00022801"/>
    </source>
</evidence>
<dbReference type="CDD" id="cd16029">
    <property type="entry name" value="4-S"/>
    <property type="match status" value="1"/>
</dbReference>
<keyword evidence="6" id="KW-0325">Glycoprotein</keyword>
<evidence type="ECO:0000256" key="3">
    <source>
        <dbReference type="ARBA" id="ARBA00022723"/>
    </source>
</evidence>
<evidence type="ECO:0000256" key="1">
    <source>
        <dbReference type="ARBA" id="ARBA00001913"/>
    </source>
</evidence>
<gene>
    <name evidence="9" type="primary">ARSB</name>
    <name evidence="9" type="ORF">BLAG_LOCUS25037</name>
</gene>
<dbReference type="InterPro" id="IPR000917">
    <property type="entry name" value="Sulfatase_N"/>
</dbReference>
<dbReference type="SUPFAM" id="SSF53649">
    <property type="entry name" value="Alkaline phosphatase-like"/>
    <property type="match status" value="1"/>
</dbReference>
<organism evidence="9 10">
    <name type="scientific">Branchiostoma lanceolatum</name>
    <name type="common">Common lancelet</name>
    <name type="synonym">Amphioxus lanceolatum</name>
    <dbReference type="NCBI Taxonomy" id="7740"/>
    <lineage>
        <taxon>Eukaryota</taxon>
        <taxon>Metazoa</taxon>
        <taxon>Chordata</taxon>
        <taxon>Cephalochordata</taxon>
        <taxon>Leptocardii</taxon>
        <taxon>Amphioxiformes</taxon>
        <taxon>Branchiostomatidae</taxon>
        <taxon>Branchiostoma</taxon>
    </lineage>
</organism>
<sequence>MQCVVLFLVAAAGALAAVSAQPGSGNTTKPHIIFIVADDLGWNDVGWHNPDVKTPVLDQLAHDGVILNQTYVNYVCTPSRTAFMTGYFPYHVGMQGLGGCHSAPAGDLNTTFPNRSQHGAMLPEQPAGVPSKFTFLPEKLKELGYSTHVVGKWHLGFCNWNYTPTYRGFDSFYGFYNGQDDYYKHTVLGGLDLRDDKEVVKTKDGEYSTYFFTDRIVDIIEKNPLGLPLFLYLPFQNVHEPLQVPKRFEDMYSNVQNENRRIFLGMVSAMDEAIGNVTMAMKKAGLWDNTLLIFTADNGGWPLFSGNNFPLRGGKITLWEGGTRASAFVHGKMLQKTGYTSDEMIHAVDWFPTILAAAGGTADPGMDGVSQLDTLVSGQPSPRTEFVYNIDDDFPTKQGAIRVGDYKLIEGYAGKPDGWIRPDNLTDSQPDSGDPITGTWLFNLKDDPTEHHNLADTMPDKLKEMQGKLEDYRMTIVPAIWPKNDPKGNPKHWDGAWSPGWC</sequence>
<dbReference type="GO" id="GO:0046872">
    <property type="term" value="F:metal ion binding"/>
    <property type="evidence" value="ECO:0007669"/>
    <property type="project" value="UniProtKB-KW"/>
</dbReference>
<feature type="signal peptide" evidence="7">
    <location>
        <begin position="1"/>
        <end position="20"/>
    </location>
</feature>
<dbReference type="InterPro" id="IPR024607">
    <property type="entry name" value="Sulfatase_CS"/>
</dbReference>
<keyword evidence="10" id="KW-1185">Reference proteome</keyword>
<dbReference type="GO" id="GO:0008484">
    <property type="term" value="F:sulfuric ester hydrolase activity"/>
    <property type="evidence" value="ECO:0007669"/>
    <property type="project" value="InterPro"/>
</dbReference>
<evidence type="ECO:0000313" key="9">
    <source>
        <dbReference type="EMBL" id="CAH1273826.1"/>
    </source>
</evidence>
<feature type="domain" description="Sulfatase N-terminal" evidence="8">
    <location>
        <begin position="30"/>
        <end position="359"/>
    </location>
</feature>
<feature type="chain" id="PRO_5035460833" evidence="7">
    <location>
        <begin position="21"/>
        <end position="502"/>
    </location>
</feature>
<keyword evidence="7" id="KW-0732">Signal</keyword>
<dbReference type="Gene3D" id="3.40.720.10">
    <property type="entry name" value="Alkaline Phosphatase, subunit A"/>
    <property type="match status" value="1"/>
</dbReference>
<dbReference type="AlphaFoldDB" id="A0A8K0AH62"/>
<evidence type="ECO:0000259" key="8">
    <source>
        <dbReference type="Pfam" id="PF00884"/>
    </source>
</evidence>
<evidence type="ECO:0000256" key="7">
    <source>
        <dbReference type="SAM" id="SignalP"/>
    </source>
</evidence>
<dbReference type="Pfam" id="PF00884">
    <property type="entry name" value="Sulfatase"/>
    <property type="match status" value="1"/>
</dbReference>
<proteinExistence type="inferred from homology"/>
<evidence type="ECO:0000256" key="6">
    <source>
        <dbReference type="ARBA" id="ARBA00023180"/>
    </source>
</evidence>
<dbReference type="InterPro" id="IPR017850">
    <property type="entry name" value="Alkaline_phosphatase_core_sf"/>
</dbReference>
<dbReference type="PANTHER" id="PTHR10342:SF273">
    <property type="entry name" value="RE14504P"/>
    <property type="match status" value="1"/>
</dbReference>